<feature type="domain" description="DUF5683" evidence="2">
    <location>
        <begin position="59"/>
        <end position="198"/>
    </location>
</feature>
<name>A0A2P8D6B7_9BACT</name>
<evidence type="ECO:0000259" key="2">
    <source>
        <dbReference type="Pfam" id="PF18935"/>
    </source>
</evidence>
<dbReference type="Pfam" id="PF18935">
    <property type="entry name" value="DUF5683"/>
    <property type="match status" value="1"/>
</dbReference>
<protein>
    <recommendedName>
        <fullName evidence="2">DUF5683 domain-containing protein</fullName>
    </recommendedName>
</protein>
<evidence type="ECO:0000313" key="3">
    <source>
        <dbReference type="EMBL" id="PSK92747.1"/>
    </source>
</evidence>
<evidence type="ECO:0000313" key="4">
    <source>
        <dbReference type="Proteomes" id="UP000240572"/>
    </source>
</evidence>
<organism evidence="3 4">
    <name type="scientific">Taibaiella chishuiensis</name>
    <dbReference type="NCBI Taxonomy" id="1434707"/>
    <lineage>
        <taxon>Bacteria</taxon>
        <taxon>Pseudomonadati</taxon>
        <taxon>Bacteroidota</taxon>
        <taxon>Chitinophagia</taxon>
        <taxon>Chitinophagales</taxon>
        <taxon>Chitinophagaceae</taxon>
        <taxon>Taibaiella</taxon>
    </lineage>
</organism>
<dbReference type="OrthoDB" id="9813910at2"/>
<feature type="chain" id="PRO_5015112237" description="DUF5683 domain-containing protein" evidence="1">
    <location>
        <begin position="22"/>
        <end position="200"/>
    </location>
</feature>
<dbReference type="AlphaFoldDB" id="A0A2P8D6B7"/>
<proteinExistence type="predicted"/>
<dbReference type="EMBL" id="PYGD01000003">
    <property type="protein sequence ID" value="PSK92747.1"/>
    <property type="molecule type" value="Genomic_DNA"/>
</dbReference>
<gene>
    <name evidence="3" type="ORF">B0I18_103329</name>
</gene>
<accession>A0A2P8D6B7</accession>
<comment type="caution">
    <text evidence="3">The sequence shown here is derived from an EMBL/GenBank/DDBJ whole genome shotgun (WGS) entry which is preliminary data.</text>
</comment>
<feature type="signal peptide" evidence="1">
    <location>
        <begin position="1"/>
        <end position="21"/>
    </location>
</feature>
<dbReference type="InterPro" id="IPR043738">
    <property type="entry name" value="DUF5683"/>
</dbReference>
<keyword evidence="1" id="KW-0732">Signal</keyword>
<dbReference type="RefSeq" id="WP_106522926.1">
    <property type="nucleotide sequence ID" value="NZ_PYGD01000003.1"/>
</dbReference>
<keyword evidence="4" id="KW-1185">Reference proteome</keyword>
<evidence type="ECO:0000256" key="1">
    <source>
        <dbReference type="SAM" id="SignalP"/>
    </source>
</evidence>
<reference evidence="3 4" key="1">
    <citation type="submission" date="2018-03" db="EMBL/GenBank/DDBJ databases">
        <title>Genomic Encyclopedia of Type Strains, Phase III (KMG-III): the genomes of soil and plant-associated and newly described type strains.</title>
        <authorList>
            <person name="Whitman W."/>
        </authorList>
    </citation>
    <scope>NUCLEOTIDE SEQUENCE [LARGE SCALE GENOMIC DNA]</scope>
    <source>
        <strain evidence="3 4">CGMCC 1.12700</strain>
    </source>
</reference>
<sequence length="200" mass="21975">MMYLRLILLFACLCSGLCATAQQVQDTAATAGPVADTPAAGKTVTPLKTDSLFKTPFLTPKKIGLFSAIVPGLGQYYNKQYWKVGVIYAGVGVAIYFVSDNLKNYNDFRRLYAAYQSNNKSLTDNARYTAAEAKGLQDYYRRNLDLTVLLSALGYTLQVVDAVVFAHLKNFDISEDITLRARPVLMPNGGVGFGLVMNFK</sequence>
<dbReference type="Proteomes" id="UP000240572">
    <property type="component" value="Unassembled WGS sequence"/>
</dbReference>